<keyword evidence="3" id="KW-0547">Nucleotide-binding</keyword>
<protein>
    <submittedName>
        <fullName evidence="9">Uncharacterized protein YgbK (DUF1537 family)</fullName>
    </submittedName>
</protein>
<evidence type="ECO:0000313" key="10">
    <source>
        <dbReference type="Proteomes" id="UP000237797"/>
    </source>
</evidence>
<name>A0A2T0LDH5_9BACL</name>
<evidence type="ECO:0000259" key="7">
    <source>
        <dbReference type="Pfam" id="PF07005"/>
    </source>
</evidence>
<evidence type="ECO:0000313" key="9">
    <source>
        <dbReference type="EMBL" id="PRX40123.1"/>
    </source>
</evidence>
<proteinExistence type="inferred from homology"/>
<dbReference type="GO" id="GO:0005524">
    <property type="term" value="F:ATP binding"/>
    <property type="evidence" value="ECO:0007669"/>
    <property type="project" value="UniProtKB-KW"/>
</dbReference>
<feature type="domain" description="Four-carbon acid sugar kinase N-terminal" evidence="7">
    <location>
        <begin position="27"/>
        <end position="245"/>
    </location>
</feature>
<dbReference type="InterPro" id="IPR042213">
    <property type="entry name" value="NBD_C_sf"/>
</dbReference>
<organism evidence="9 10">
    <name type="scientific">Planifilum fimeticola</name>
    <dbReference type="NCBI Taxonomy" id="201975"/>
    <lineage>
        <taxon>Bacteria</taxon>
        <taxon>Bacillati</taxon>
        <taxon>Bacillota</taxon>
        <taxon>Bacilli</taxon>
        <taxon>Bacillales</taxon>
        <taxon>Thermoactinomycetaceae</taxon>
        <taxon>Planifilum</taxon>
    </lineage>
</organism>
<dbReference type="Gene3D" id="3.40.980.20">
    <property type="entry name" value="Four-carbon acid sugar kinase, nucleotide binding domain"/>
    <property type="match status" value="1"/>
</dbReference>
<dbReference type="SUPFAM" id="SSF142764">
    <property type="entry name" value="YgbK-like"/>
    <property type="match status" value="1"/>
</dbReference>
<dbReference type="RefSeq" id="WP_106345496.1">
    <property type="nucleotide sequence ID" value="NZ_PVNE01000016.1"/>
</dbReference>
<dbReference type="GO" id="GO:0016301">
    <property type="term" value="F:kinase activity"/>
    <property type="evidence" value="ECO:0007669"/>
    <property type="project" value="UniProtKB-KW"/>
</dbReference>
<sequence>MSDFTGYKEKVMSNPASNRSLITHSVGIIADDLTGANDSGSQFSAKGLSAAVLFDSGLTEAKDLSRVDVVAIDTDSRALSAGRAYEKSRRAAEWLYAAGTRHIYKKIDSSLRGNWGAEVDAVMDVFRPDFAVIAPAFPRMGRTTRNGIHQIDGIPVDRTEMSRDPKTPVTESDLLRILSAQSRRRAHLVSEQELDRLKEKGSEWKRRGVELLVFDAERDEHLGKIARSVAQSGFRVLWVGSAGLAGWLPEALSLTGKSSISATGQRAPQRRADRVLVVAGSQSSVTKRQILRLVETNEVQPLVLDVPAILDPAEWKARRGTFVEEANKAFASGKDVAITLNSEKRRLNQEGWAHRDAALRIVDRLGELTSRLVAFHPRLGLVLTGGDTARAVCRHLGIGGIRLMEEMAPGIPLGQLVGPHPLYAVTKAGAFGEEDALVKAVNKLKGSEMG</sequence>
<evidence type="ECO:0000256" key="1">
    <source>
        <dbReference type="ARBA" id="ARBA00005715"/>
    </source>
</evidence>
<evidence type="ECO:0000256" key="6">
    <source>
        <dbReference type="ARBA" id="ARBA00023277"/>
    </source>
</evidence>
<comment type="similarity">
    <text evidence="1">Belongs to the four-carbon acid sugar kinase family.</text>
</comment>
<evidence type="ECO:0000256" key="2">
    <source>
        <dbReference type="ARBA" id="ARBA00022679"/>
    </source>
</evidence>
<dbReference type="InterPro" id="IPR010737">
    <property type="entry name" value="4-carb_acid_sugar_kinase_N"/>
</dbReference>
<dbReference type="Pfam" id="PF07005">
    <property type="entry name" value="SBD_N"/>
    <property type="match status" value="1"/>
</dbReference>
<keyword evidence="6" id="KW-0119">Carbohydrate metabolism</keyword>
<dbReference type="InterPro" id="IPR031475">
    <property type="entry name" value="NBD_C"/>
</dbReference>
<dbReference type="Proteomes" id="UP000237797">
    <property type="component" value="Unassembled WGS sequence"/>
</dbReference>
<accession>A0A2T0LDH5</accession>
<evidence type="ECO:0000256" key="4">
    <source>
        <dbReference type="ARBA" id="ARBA00022777"/>
    </source>
</evidence>
<feature type="domain" description="Four-carbon acid sugar kinase nucleotide binding" evidence="8">
    <location>
        <begin position="276"/>
        <end position="437"/>
    </location>
</feature>
<comment type="caution">
    <text evidence="9">The sequence shown here is derived from an EMBL/GenBank/DDBJ whole genome shotgun (WGS) entry which is preliminary data.</text>
</comment>
<evidence type="ECO:0000256" key="3">
    <source>
        <dbReference type="ARBA" id="ARBA00022741"/>
    </source>
</evidence>
<evidence type="ECO:0000256" key="5">
    <source>
        <dbReference type="ARBA" id="ARBA00022840"/>
    </source>
</evidence>
<keyword evidence="5" id="KW-0067">ATP-binding</keyword>
<dbReference type="Gene3D" id="3.40.50.10840">
    <property type="entry name" value="Putative sugar-binding, N-terminal domain"/>
    <property type="match status" value="1"/>
</dbReference>
<dbReference type="InterPro" id="IPR037051">
    <property type="entry name" value="4-carb_acid_sugar_kinase_N_sf"/>
</dbReference>
<keyword evidence="4" id="KW-0418">Kinase</keyword>
<dbReference type="Pfam" id="PF17042">
    <property type="entry name" value="NBD_C"/>
    <property type="match status" value="1"/>
</dbReference>
<keyword evidence="10" id="KW-1185">Reference proteome</keyword>
<keyword evidence="2" id="KW-0808">Transferase</keyword>
<reference evidence="9 10" key="1">
    <citation type="submission" date="2018-03" db="EMBL/GenBank/DDBJ databases">
        <title>Genomic Encyclopedia of Archaeal and Bacterial Type Strains, Phase II (KMG-II): from individual species to whole genera.</title>
        <authorList>
            <person name="Goeker M."/>
        </authorList>
    </citation>
    <scope>NUCLEOTIDE SEQUENCE [LARGE SCALE GENOMIC DNA]</scope>
    <source>
        <strain evidence="9 10">DSM 44946</strain>
    </source>
</reference>
<dbReference type="OrthoDB" id="9778478at2"/>
<dbReference type="AlphaFoldDB" id="A0A2T0LDH5"/>
<dbReference type="EMBL" id="PVNE01000016">
    <property type="protein sequence ID" value="PRX40123.1"/>
    <property type="molecule type" value="Genomic_DNA"/>
</dbReference>
<evidence type="ECO:0000259" key="8">
    <source>
        <dbReference type="Pfam" id="PF17042"/>
    </source>
</evidence>
<gene>
    <name evidence="9" type="ORF">CLV97_1166</name>
</gene>